<evidence type="ECO:0000313" key="6">
    <source>
        <dbReference type="Proteomes" id="UP001142374"/>
    </source>
</evidence>
<dbReference type="PANTHER" id="PTHR47990">
    <property type="entry name" value="2-OXOGLUTARATE (2OG) AND FE(II)-DEPENDENT OXYGENASE SUPERFAMILY PROTEIN-RELATED"/>
    <property type="match status" value="1"/>
</dbReference>
<dbReference type="GO" id="GO:0016491">
    <property type="term" value="F:oxidoreductase activity"/>
    <property type="evidence" value="ECO:0007669"/>
    <property type="project" value="UniProtKB-KW"/>
</dbReference>
<sequence length="330" mass="35927">MADNGSLPVVDLSLADGAELQLQVLAAARETGVFHVIGHGVPHALSAGVLGMARRLFALPPAPLREIENLHSPQFRGYSRLGGEQTDGLPDWREQFDVGPERLPRTLGADDPPYLRLIGPNQWPAALPELRTVTLAWQATVQDVGQRLMRLIAGGLGQGTDYFDRWFDDEAAWFLKLLHYPGRHAGEAGAGIGPHRDYGYLGLLQQDGISGLQVRTRAGEWAEASSRPDTLLIVVGEMLEIASDGYLTAAEHRVVSPPPGTDRYAAAFFLSPRLDAVVEPMPLPPRFATSAGGVGRAPDNPLPAAYGENALRGWLRSHPHVVERWWSDVR</sequence>
<dbReference type="InterPro" id="IPR027443">
    <property type="entry name" value="IPNS-like_sf"/>
</dbReference>
<keyword evidence="3" id="KW-0408">Iron</keyword>
<evidence type="ECO:0000256" key="1">
    <source>
        <dbReference type="ARBA" id="ARBA00004792"/>
    </source>
</evidence>
<keyword evidence="3" id="KW-0560">Oxidoreductase</keyword>
<dbReference type="InterPro" id="IPR026992">
    <property type="entry name" value="DIOX_N"/>
</dbReference>
<feature type="domain" description="Fe2OG dioxygenase" evidence="4">
    <location>
        <begin position="170"/>
        <end position="272"/>
    </location>
</feature>
<dbReference type="Pfam" id="PF14226">
    <property type="entry name" value="DIOX_N"/>
    <property type="match status" value="1"/>
</dbReference>
<protein>
    <submittedName>
        <fullName evidence="5">Isopenicillin N synthase family oxygenase</fullName>
    </submittedName>
</protein>
<keyword evidence="2" id="KW-0045">Antibiotic biosynthesis</keyword>
<evidence type="ECO:0000313" key="5">
    <source>
        <dbReference type="EMBL" id="MCQ8771349.1"/>
    </source>
</evidence>
<dbReference type="EMBL" id="JANIID010000013">
    <property type="protein sequence ID" value="MCQ8771349.1"/>
    <property type="molecule type" value="Genomic_DNA"/>
</dbReference>
<reference evidence="5" key="1">
    <citation type="submission" date="2022-06" db="EMBL/GenBank/DDBJ databases">
        <title>WGS of actinobacteria.</title>
        <authorList>
            <person name="Thawai C."/>
        </authorList>
    </citation>
    <scope>NUCLEOTIDE SEQUENCE</scope>
    <source>
        <strain evidence="5">AA8</strain>
    </source>
</reference>
<keyword evidence="6" id="KW-1185">Reference proteome</keyword>
<dbReference type="GO" id="GO:0046872">
    <property type="term" value="F:metal ion binding"/>
    <property type="evidence" value="ECO:0007669"/>
    <property type="project" value="UniProtKB-KW"/>
</dbReference>
<dbReference type="RefSeq" id="WP_168095187.1">
    <property type="nucleotide sequence ID" value="NZ_JAATER010000368.1"/>
</dbReference>
<evidence type="ECO:0000259" key="4">
    <source>
        <dbReference type="PROSITE" id="PS51471"/>
    </source>
</evidence>
<dbReference type="InterPro" id="IPR005123">
    <property type="entry name" value="Oxoglu/Fe-dep_dioxygenase_dom"/>
</dbReference>
<evidence type="ECO:0000256" key="3">
    <source>
        <dbReference type="RuleBase" id="RU003682"/>
    </source>
</evidence>
<organism evidence="5 6">
    <name type="scientific">Streptomyces telluris</name>
    <dbReference type="NCBI Taxonomy" id="2720021"/>
    <lineage>
        <taxon>Bacteria</taxon>
        <taxon>Bacillati</taxon>
        <taxon>Actinomycetota</taxon>
        <taxon>Actinomycetes</taxon>
        <taxon>Kitasatosporales</taxon>
        <taxon>Streptomycetaceae</taxon>
        <taxon>Streptomyces</taxon>
    </lineage>
</organism>
<name>A0A9X2LHE0_9ACTN</name>
<dbReference type="GO" id="GO:0017000">
    <property type="term" value="P:antibiotic biosynthetic process"/>
    <property type="evidence" value="ECO:0007669"/>
    <property type="project" value="UniProtKB-KW"/>
</dbReference>
<comment type="caution">
    <text evidence="5">The sequence shown here is derived from an EMBL/GenBank/DDBJ whole genome shotgun (WGS) entry which is preliminary data.</text>
</comment>
<dbReference type="Proteomes" id="UP001142374">
    <property type="component" value="Unassembled WGS sequence"/>
</dbReference>
<dbReference type="Pfam" id="PF03171">
    <property type="entry name" value="2OG-FeII_Oxy"/>
    <property type="match status" value="1"/>
</dbReference>
<gene>
    <name evidence="5" type="ORF">NQU55_16480</name>
</gene>
<dbReference type="AlphaFoldDB" id="A0A9X2LHE0"/>
<keyword evidence="3" id="KW-0479">Metal-binding</keyword>
<dbReference type="SUPFAM" id="SSF51197">
    <property type="entry name" value="Clavaminate synthase-like"/>
    <property type="match status" value="1"/>
</dbReference>
<proteinExistence type="inferred from homology"/>
<dbReference type="InterPro" id="IPR050231">
    <property type="entry name" value="Iron_ascorbate_oxido_reductase"/>
</dbReference>
<comment type="similarity">
    <text evidence="3">Belongs to the iron/ascorbate-dependent oxidoreductase family.</text>
</comment>
<dbReference type="InterPro" id="IPR044861">
    <property type="entry name" value="IPNS-like_FE2OG_OXY"/>
</dbReference>
<dbReference type="Gene3D" id="2.60.120.330">
    <property type="entry name" value="B-lactam Antibiotic, Isopenicillin N Synthase, Chain"/>
    <property type="match status" value="1"/>
</dbReference>
<accession>A0A9X2LHE0</accession>
<evidence type="ECO:0000256" key="2">
    <source>
        <dbReference type="ARBA" id="ARBA00023194"/>
    </source>
</evidence>
<dbReference type="PRINTS" id="PR00682">
    <property type="entry name" value="IPNSYNTHASE"/>
</dbReference>
<dbReference type="PROSITE" id="PS51471">
    <property type="entry name" value="FE2OG_OXY"/>
    <property type="match status" value="1"/>
</dbReference>
<comment type="pathway">
    <text evidence="1">Antibiotic biosynthesis.</text>
</comment>